<dbReference type="Pfam" id="PF16289">
    <property type="entry name" value="PIN_12"/>
    <property type="match status" value="1"/>
</dbReference>
<evidence type="ECO:0000313" key="4">
    <source>
        <dbReference type="Proteomes" id="UP000465306"/>
    </source>
</evidence>
<dbReference type="Proteomes" id="UP000465306">
    <property type="component" value="Unassembled WGS sequence"/>
</dbReference>
<keyword evidence="4" id="KW-1185">Reference proteome</keyword>
<comment type="caution">
    <text evidence="3">The sequence shown here is derived from an EMBL/GenBank/DDBJ whole genome shotgun (WGS) entry which is preliminary data.</text>
</comment>
<organism evidence="3 4">
    <name type="scientific">Mycobacterium kubicae</name>
    <dbReference type="NCBI Taxonomy" id="120959"/>
    <lineage>
        <taxon>Bacteria</taxon>
        <taxon>Bacillati</taxon>
        <taxon>Actinomycetota</taxon>
        <taxon>Actinomycetes</taxon>
        <taxon>Mycobacteriales</taxon>
        <taxon>Mycobacteriaceae</taxon>
        <taxon>Mycobacterium</taxon>
        <taxon>Mycobacterium simiae complex</taxon>
    </lineage>
</organism>
<dbReference type="InterPro" id="IPR032557">
    <property type="entry name" value="DUF4935"/>
</dbReference>
<sequence>METVNVVRRRWHAEIDRLVRLPLGQFGLADAQAAMVAVINQESDGYEEWLLARLEELGIEIQPVPAVHHMEIARRASAGRTPFTRNKEGKTKDGYRDTLIWLTVLAVAKENPGDTVWLISENHTDFGPKPGDWTGPNTGGREDCPIHFADDLMDELDAEGLDDRVHYVVSAELMEQHLASQFAPIADSDLDQLVAAIDMTTLAGKLMYLSLGRYLDPLAAALPAGVLAGEIIGAHEQQDGWTFSEGARRGDEGWTAQFAVDTEVDIEIAGAPWLGGEHTKILRMIGRVAVSPEGAILDMTVDGAEALPDDPERARRARRRELDVGFGSAAAEALNADLMTRIAAQYNGPNVMSEILKSQNSDLMTRIAAQYNGPNVMSEILKSQNSDLMTRIAAQYNGPNVMSEILKAQNSDLMTRIAAQYNGPNVMSEILKAQNTGSVRPDGESADEDADADHAIQGNPDAEGNPGL</sequence>
<reference evidence="3 4" key="1">
    <citation type="journal article" date="2019" name="Emerg. Microbes Infect.">
        <title>Comprehensive subspecies identification of 175 nontuberculous mycobacteria species based on 7547 genomic profiles.</title>
        <authorList>
            <person name="Matsumoto Y."/>
            <person name="Kinjo T."/>
            <person name="Motooka D."/>
            <person name="Nabeya D."/>
            <person name="Jung N."/>
            <person name="Uechi K."/>
            <person name="Horii T."/>
            <person name="Iida T."/>
            <person name="Fujita J."/>
            <person name="Nakamura S."/>
        </authorList>
    </citation>
    <scope>NUCLEOTIDE SEQUENCE [LARGE SCALE GENOMIC DNA]</scope>
    <source>
        <strain evidence="3 4">JCM 13573</strain>
    </source>
</reference>
<accession>A0ABQ1BTS8</accession>
<dbReference type="EMBL" id="BLKU01000005">
    <property type="protein sequence ID" value="GFG66977.1"/>
    <property type="molecule type" value="Genomic_DNA"/>
</dbReference>
<evidence type="ECO:0000256" key="1">
    <source>
        <dbReference type="SAM" id="MobiDB-lite"/>
    </source>
</evidence>
<evidence type="ECO:0000313" key="3">
    <source>
        <dbReference type="EMBL" id="GFG66977.1"/>
    </source>
</evidence>
<proteinExistence type="predicted"/>
<feature type="domain" description="DUF4935" evidence="2">
    <location>
        <begin position="39"/>
        <end position="126"/>
    </location>
</feature>
<gene>
    <name evidence="3" type="ORF">MKUB_44670</name>
</gene>
<evidence type="ECO:0000259" key="2">
    <source>
        <dbReference type="Pfam" id="PF16289"/>
    </source>
</evidence>
<name>A0ABQ1BTS8_9MYCO</name>
<protein>
    <recommendedName>
        <fullName evidence="2">DUF4935 domain-containing protein</fullName>
    </recommendedName>
</protein>
<feature type="region of interest" description="Disordered" evidence="1">
    <location>
        <begin position="432"/>
        <end position="468"/>
    </location>
</feature>